<dbReference type="Pfam" id="PF00691">
    <property type="entry name" value="OmpA"/>
    <property type="match status" value="1"/>
</dbReference>
<evidence type="ECO:0000256" key="3">
    <source>
        <dbReference type="ARBA" id="ARBA00022452"/>
    </source>
</evidence>
<accession>A0A936K6N9</accession>
<evidence type="ECO:0000256" key="2">
    <source>
        <dbReference type="ARBA" id="ARBA00022448"/>
    </source>
</evidence>
<evidence type="ECO:0000256" key="4">
    <source>
        <dbReference type="ARBA" id="ARBA00022692"/>
    </source>
</evidence>
<feature type="chain" id="PRO_5038057649" evidence="12">
    <location>
        <begin position="19"/>
        <end position="380"/>
    </location>
</feature>
<dbReference type="InterPro" id="IPR036737">
    <property type="entry name" value="OmpA-like_sf"/>
</dbReference>
<dbReference type="AlphaFoldDB" id="A0A936K6N9"/>
<dbReference type="CDD" id="cd07185">
    <property type="entry name" value="OmpA_C-like"/>
    <property type="match status" value="1"/>
</dbReference>
<dbReference type="GO" id="GO:0046930">
    <property type="term" value="C:pore complex"/>
    <property type="evidence" value="ECO:0007669"/>
    <property type="project" value="UniProtKB-KW"/>
</dbReference>
<evidence type="ECO:0000259" key="13">
    <source>
        <dbReference type="PROSITE" id="PS51123"/>
    </source>
</evidence>
<dbReference type="InterPro" id="IPR027385">
    <property type="entry name" value="Beta-barrel_OMP"/>
</dbReference>
<evidence type="ECO:0000256" key="6">
    <source>
        <dbReference type="ARBA" id="ARBA00023065"/>
    </source>
</evidence>
<evidence type="ECO:0000256" key="11">
    <source>
        <dbReference type="SAM" id="MobiDB-lite"/>
    </source>
</evidence>
<dbReference type="PROSITE" id="PS51123">
    <property type="entry name" value="OMPA_2"/>
    <property type="match status" value="1"/>
</dbReference>
<dbReference type="Proteomes" id="UP000709959">
    <property type="component" value="Unassembled WGS sequence"/>
</dbReference>
<comment type="caution">
    <text evidence="14">The sequence shown here is derived from an EMBL/GenBank/DDBJ whole genome shotgun (WGS) entry which is preliminary data.</text>
</comment>
<feature type="compositionally biased region" description="Pro residues" evidence="11">
    <location>
        <begin position="191"/>
        <end position="235"/>
    </location>
</feature>
<keyword evidence="8 10" id="KW-0472">Membrane</keyword>
<keyword evidence="6" id="KW-0406">Ion transport</keyword>
<dbReference type="SUPFAM" id="SSF103088">
    <property type="entry name" value="OmpA-like"/>
    <property type="match status" value="1"/>
</dbReference>
<evidence type="ECO:0000256" key="1">
    <source>
        <dbReference type="ARBA" id="ARBA00004571"/>
    </source>
</evidence>
<dbReference type="GO" id="GO:0009279">
    <property type="term" value="C:cell outer membrane"/>
    <property type="evidence" value="ECO:0007669"/>
    <property type="project" value="UniProtKB-SubCell"/>
</dbReference>
<dbReference type="GO" id="GO:0015288">
    <property type="term" value="F:porin activity"/>
    <property type="evidence" value="ECO:0007669"/>
    <property type="project" value="UniProtKB-KW"/>
</dbReference>
<evidence type="ECO:0000256" key="5">
    <source>
        <dbReference type="ARBA" id="ARBA00022729"/>
    </source>
</evidence>
<evidence type="ECO:0000313" key="14">
    <source>
        <dbReference type="EMBL" id="MBK8571552.1"/>
    </source>
</evidence>
<feature type="region of interest" description="Disordered" evidence="11">
    <location>
        <begin position="191"/>
        <end position="236"/>
    </location>
</feature>
<dbReference type="PRINTS" id="PR01023">
    <property type="entry name" value="NAFLGMOTY"/>
</dbReference>
<dbReference type="InterPro" id="IPR006664">
    <property type="entry name" value="OMP_bac"/>
</dbReference>
<keyword evidence="4" id="KW-0812">Transmembrane</keyword>
<keyword evidence="2" id="KW-0813">Transport</keyword>
<dbReference type="PRINTS" id="PR01021">
    <property type="entry name" value="OMPADOMAIN"/>
</dbReference>
<dbReference type="EMBL" id="JADKCH010000001">
    <property type="protein sequence ID" value="MBK8571552.1"/>
    <property type="molecule type" value="Genomic_DNA"/>
</dbReference>
<keyword evidence="5 12" id="KW-0732">Signal</keyword>
<keyword evidence="9" id="KW-0998">Cell outer membrane</keyword>
<dbReference type="SUPFAM" id="SSF56925">
    <property type="entry name" value="OMPA-like"/>
    <property type="match status" value="1"/>
</dbReference>
<organism evidence="14 15">
    <name type="scientific">Candidatus Geothrix odensensis</name>
    <dbReference type="NCBI Taxonomy" id="2954440"/>
    <lineage>
        <taxon>Bacteria</taxon>
        <taxon>Pseudomonadati</taxon>
        <taxon>Acidobacteriota</taxon>
        <taxon>Holophagae</taxon>
        <taxon>Holophagales</taxon>
        <taxon>Holophagaceae</taxon>
        <taxon>Geothrix</taxon>
    </lineage>
</organism>
<evidence type="ECO:0000256" key="8">
    <source>
        <dbReference type="ARBA" id="ARBA00023136"/>
    </source>
</evidence>
<evidence type="ECO:0000256" key="12">
    <source>
        <dbReference type="SAM" id="SignalP"/>
    </source>
</evidence>
<evidence type="ECO:0000313" key="15">
    <source>
        <dbReference type="Proteomes" id="UP000709959"/>
    </source>
</evidence>
<evidence type="ECO:0000256" key="10">
    <source>
        <dbReference type="PROSITE-ProRule" id="PRU00473"/>
    </source>
</evidence>
<feature type="domain" description="OmpA-like" evidence="13">
    <location>
        <begin position="233"/>
        <end position="351"/>
    </location>
</feature>
<comment type="subcellular location">
    <subcellularLocation>
        <location evidence="1">Cell outer membrane</location>
        <topology evidence="1">Multi-pass membrane protein</topology>
    </subcellularLocation>
</comment>
<evidence type="ECO:0000256" key="7">
    <source>
        <dbReference type="ARBA" id="ARBA00023114"/>
    </source>
</evidence>
<evidence type="ECO:0000256" key="9">
    <source>
        <dbReference type="ARBA" id="ARBA00023237"/>
    </source>
</evidence>
<keyword evidence="7" id="KW-0626">Porin</keyword>
<protein>
    <submittedName>
        <fullName evidence="14">OmpA family protein</fullName>
    </submittedName>
</protein>
<dbReference type="PANTHER" id="PTHR30329:SF21">
    <property type="entry name" value="LIPOPROTEIN YIAD-RELATED"/>
    <property type="match status" value="1"/>
</dbReference>
<sequence>MKKTVMLLLAGTALTLSAQQGTAWVAGHVGQTMFDKDKNFPPFSIELKDQFHLGAGVGHWYTDRWGIDLRVLRHDLEADKIPGAPSGEETHLLLSGLFNFRPGADNWYPYLAAGLGGTKVGKDYSPSGEDTTRFNYHAGLGLMGRPAEHFLLDLSAKVVSVELPKSRMEYLVTLGLGYTWGGGRKAIPAPAPAPVVPKPEPKPEPVAPPPPPPAPEPPKAIAKPVPPPPPPPPPAKIVLDEAVLHFANNKAELGADATAAIQKVAEGLKAYPGAYSLEVSGHTSSLGGKALNKALAKRRADAVAKVLVDSGIPAAKITTVGVGPDKPIADNATKEGQAKNRRVEIDVKVGDGKAEVRKTETGIVDASAPAPKKPAKKAAK</sequence>
<dbReference type="InterPro" id="IPR006665">
    <property type="entry name" value="OmpA-like"/>
</dbReference>
<proteinExistence type="predicted"/>
<gene>
    <name evidence="14" type="ORF">IPN91_02700</name>
</gene>
<dbReference type="Gene3D" id="3.30.1330.60">
    <property type="entry name" value="OmpA-like domain"/>
    <property type="match status" value="1"/>
</dbReference>
<dbReference type="Gene3D" id="2.40.160.20">
    <property type="match status" value="1"/>
</dbReference>
<feature type="region of interest" description="Disordered" evidence="11">
    <location>
        <begin position="356"/>
        <end position="380"/>
    </location>
</feature>
<name>A0A936K6N9_9BACT</name>
<feature type="signal peptide" evidence="12">
    <location>
        <begin position="1"/>
        <end position="18"/>
    </location>
</feature>
<keyword evidence="3" id="KW-1134">Transmembrane beta strand</keyword>
<dbReference type="InterPro" id="IPR050330">
    <property type="entry name" value="Bact_OuterMem_StrucFunc"/>
</dbReference>
<dbReference type="Pfam" id="PF13505">
    <property type="entry name" value="OMP_b-brl"/>
    <property type="match status" value="1"/>
</dbReference>
<reference evidence="14 15" key="1">
    <citation type="submission" date="2020-10" db="EMBL/GenBank/DDBJ databases">
        <title>Connecting structure to function with the recovery of over 1000 high-quality activated sludge metagenome-assembled genomes encoding full-length rRNA genes using long-read sequencing.</title>
        <authorList>
            <person name="Singleton C.M."/>
            <person name="Petriglieri F."/>
            <person name="Kristensen J.M."/>
            <person name="Kirkegaard R.H."/>
            <person name="Michaelsen T.Y."/>
            <person name="Andersen M.H."/>
            <person name="Karst S.M."/>
            <person name="Dueholm M.S."/>
            <person name="Nielsen P.H."/>
            <person name="Albertsen M."/>
        </authorList>
    </citation>
    <scope>NUCLEOTIDE SEQUENCE [LARGE SCALE GENOMIC DNA]</scope>
    <source>
        <strain evidence="14">OdNE_18-Q3-R46-58_MAXAC.008</strain>
    </source>
</reference>
<dbReference type="InterPro" id="IPR011250">
    <property type="entry name" value="OMP/PagP_B-barrel"/>
</dbReference>
<dbReference type="PANTHER" id="PTHR30329">
    <property type="entry name" value="STATOR ELEMENT OF FLAGELLAR MOTOR COMPLEX"/>
    <property type="match status" value="1"/>
</dbReference>
<dbReference type="GO" id="GO:0006811">
    <property type="term" value="P:monoatomic ion transport"/>
    <property type="evidence" value="ECO:0007669"/>
    <property type="project" value="UniProtKB-KW"/>
</dbReference>